<dbReference type="EMBL" id="JANJYI010000002">
    <property type="protein sequence ID" value="KAK2660016.1"/>
    <property type="molecule type" value="Genomic_DNA"/>
</dbReference>
<evidence type="ECO:0000313" key="5">
    <source>
        <dbReference type="EMBL" id="KAK2660016.1"/>
    </source>
</evidence>
<dbReference type="AlphaFoldDB" id="A0AAD9XI73"/>
<proteinExistence type="inferred from homology"/>
<dbReference type="Pfam" id="PF00450">
    <property type="entry name" value="Peptidase_S10"/>
    <property type="match status" value="1"/>
</dbReference>
<protein>
    <recommendedName>
        <fullName evidence="4">Carboxypeptidase</fullName>
        <ecNumber evidence="4">3.4.16.-</ecNumber>
    </recommendedName>
</protein>
<keyword evidence="4" id="KW-0645">Protease</keyword>
<dbReference type="EC" id="3.4.16.-" evidence="4"/>
<dbReference type="PROSITE" id="PS00131">
    <property type="entry name" value="CARBOXYPEPT_SER_SER"/>
    <property type="match status" value="1"/>
</dbReference>
<reference evidence="5" key="1">
    <citation type="journal article" date="2023" name="Plant J.">
        <title>Genome sequences and population genomics provide insights into the demographic history, inbreeding, and mutation load of two 'living fossil' tree species of Dipteronia.</title>
        <authorList>
            <person name="Feng Y."/>
            <person name="Comes H.P."/>
            <person name="Chen J."/>
            <person name="Zhu S."/>
            <person name="Lu R."/>
            <person name="Zhang X."/>
            <person name="Li P."/>
            <person name="Qiu J."/>
            <person name="Olsen K.M."/>
            <person name="Qiu Y."/>
        </authorList>
    </citation>
    <scope>NUCLEOTIDE SEQUENCE</scope>
    <source>
        <strain evidence="5">KIB01</strain>
    </source>
</reference>
<gene>
    <name evidence="5" type="ORF">Ddye_006549</name>
</gene>
<evidence type="ECO:0000256" key="3">
    <source>
        <dbReference type="ARBA" id="ARBA00022525"/>
    </source>
</evidence>
<dbReference type="Proteomes" id="UP001280121">
    <property type="component" value="Unassembled WGS sequence"/>
</dbReference>
<comment type="caution">
    <text evidence="5">The sequence shown here is derived from an EMBL/GenBank/DDBJ whole genome shotgun (WGS) entry which is preliminary data.</text>
</comment>
<dbReference type="SUPFAM" id="SSF53474">
    <property type="entry name" value="alpha/beta-Hydrolases"/>
    <property type="match status" value="1"/>
</dbReference>
<dbReference type="PRINTS" id="PR00724">
    <property type="entry name" value="CRBOXYPTASEC"/>
</dbReference>
<evidence type="ECO:0000256" key="1">
    <source>
        <dbReference type="ARBA" id="ARBA00004613"/>
    </source>
</evidence>
<keyword evidence="4" id="KW-0121">Carboxypeptidase</keyword>
<dbReference type="GO" id="GO:0005576">
    <property type="term" value="C:extracellular region"/>
    <property type="evidence" value="ECO:0007669"/>
    <property type="project" value="UniProtKB-SubCell"/>
</dbReference>
<dbReference type="InterPro" id="IPR029058">
    <property type="entry name" value="AB_hydrolase_fold"/>
</dbReference>
<dbReference type="InterPro" id="IPR018202">
    <property type="entry name" value="Ser_caboxypep_ser_AS"/>
</dbReference>
<dbReference type="PANTHER" id="PTHR11802:SF32">
    <property type="entry name" value="SERINE CARBOXYPEPTIDASE-LIKE 29"/>
    <property type="match status" value="1"/>
</dbReference>
<sequence>MCWEAENWPGCSSVAYGEAEEICPFHIRPDRKTLYLNPYSWNQAEDSLEFLLKSFEHFPQHKGRYFYITGESYAGHYFPQFSHFIVKQNQATAKKSINLKGYMVGNALTVGYHDLPGLFQFMWSADLISDHTYKLQNLLHDFQSFIHTSSSYDKILDIASEELGNIDTYSI</sequence>
<keyword evidence="3" id="KW-0964">Secreted</keyword>
<comment type="subcellular location">
    <subcellularLocation>
        <location evidence="1">Secreted</location>
    </subcellularLocation>
</comment>
<evidence type="ECO:0000313" key="6">
    <source>
        <dbReference type="Proteomes" id="UP001280121"/>
    </source>
</evidence>
<keyword evidence="6" id="KW-1185">Reference proteome</keyword>
<dbReference type="Gene3D" id="3.40.50.1820">
    <property type="entry name" value="alpha/beta hydrolase"/>
    <property type="match status" value="2"/>
</dbReference>
<evidence type="ECO:0000256" key="2">
    <source>
        <dbReference type="ARBA" id="ARBA00009431"/>
    </source>
</evidence>
<name>A0AAD9XI73_9ROSI</name>
<organism evidence="5 6">
    <name type="scientific">Dipteronia dyeriana</name>
    <dbReference type="NCBI Taxonomy" id="168575"/>
    <lineage>
        <taxon>Eukaryota</taxon>
        <taxon>Viridiplantae</taxon>
        <taxon>Streptophyta</taxon>
        <taxon>Embryophyta</taxon>
        <taxon>Tracheophyta</taxon>
        <taxon>Spermatophyta</taxon>
        <taxon>Magnoliopsida</taxon>
        <taxon>eudicotyledons</taxon>
        <taxon>Gunneridae</taxon>
        <taxon>Pentapetalae</taxon>
        <taxon>rosids</taxon>
        <taxon>malvids</taxon>
        <taxon>Sapindales</taxon>
        <taxon>Sapindaceae</taxon>
        <taxon>Hippocastanoideae</taxon>
        <taxon>Acereae</taxon>
        <taxon>Dipteronia</taxon>
    </lineage>
</organism>
<comment type="similarity">
    <text evidence="2 4">Belongs to the peptidase S10 family.</text>
</comment>
<dbReference type="GO" id="GO:0004185">
    <property type="term" value="F:serine-type carboxypeptidase activity"/>
    <property type="evidence" value="ECO:0007669"/>
    <property type="project" value="UniProtKB-UniRule"/>
</dbReference>
<keyword evidence="4" id="KW-0378">Hydrolase</keyword>
<accession>A0AAD9XI73</accession>
<dbReference type="GO" id="GO:0005773">
    <property type="term" value="C:vacuole"/>
    <property type="evidence" value="ECO:0007669"/>
    <property type="project" value="TreeGrafter"/>
</dbReference>
<evidence type="ECO:0000256" key="4">
    <source>
        <dbReference type="RuleBase" id="RU361156"/>
    </source>
</evidence>
<dbReference type="InterPro" id="IPR001563">
    <property type="entry name" value="Peptidase_S10"/>
</dbReference>
<dbReference type="GO" id="GO:0006508">
    <property type="term" value="P:proteolysis"/>
    <property type="evidence" value="ECO:0007669"/>
    <property type="project" value="UniProtKB-KW"/>
</dbReference>
<dbReference type="PANTHER" id="PTHR11802">
    <property type="entry name" value="SERINE PROTEASE FAMILY S10 SERINE CARBOXYPEPTIDASE"/>
    <property type="match status" value="1"/>
</dbReference>